<evidence type="ECO:0000313" key="4">
    <source>
        <dbReference type="Proteomes" id="UP000828390"/>
    </source>
</evidence>
<organism evidence="3 4">
    <name type="scientific">Dreissena polymorpha</name>
    <name type="common">Zebra mussel</name>
    <name type="synonym">Mytilus polymorpha</name>
    <dbReference type="NCBI Taxonomy" id="45954"/>
    <lineage>
        <taxon>Eukaryota</taxon>
        <taxon>Metazoa</taxon>
        <taxon>Spiralia</taxon>
        <taxon>Lophotrochozoa</taxon>
        <taxon>Mollusca</taxon>
        <taxon>Bivalvia</taxon>
        <taxon>Autobranchia</taxon>
        <taxon>Heteroconchia</taxon>
        <taxon>Euheterodonta</taxon>
        <taxon>Imparidentia</taxon>
        <taxon>Neoheterodontei</taxon>
        <taxon>Myida</taxon>
        <taxon>Dreissenoidea</taxon>
        <taxon>Dreissenidae</taxon>
        <taxon>Dreissena</taxon>
    </lineage>
</organism>
<dbReference type="AlphaFoldDB" id="A0A9D4JS56"/>
<dbReference type="Proteomes" id="UP000828390">
    <property type="component" value="Unassembled WGS sequence"/>
</dbReference>
<gene>
    <name evidence="2" type="ORF">DPMN_122476</name>
    <name evidence="3" type="ORF">DPMN_122598</name>
</gene>
<evidence type="ECO:0000256" key="1">
    <source>
        <dbReference type="SAM" id="MobiDB-lite"/>
    </source>
</evidence>
<evidence type="ECO:0000313" key="3">
    <source>
        <dbReference type="EMBL" id="KAH3820849.1"/>
    </source>
</evidence>
<protein>
    <submittedName>
        <fullName evidence="3">Uncharacterized protein</fullName>
    </submittedName>
</protein>
<dbReference type="EMBL" id="JAIWYP010000005">
    <property type="protein sequence ID" value="KAH3820849.1"/>
    <property type="molecule type" value="Genomic_DNA"/>
</dbReference>
<name>A0A9D4JS56_DREPO</name>
<proteinExistence type="predicted"/>
<reference evidence="3" key="1">
    <citation type="journal article" date="2019" name="bioRxiv">
        <title>The Genome of the Zebra Mussel, Dreissena polymorpha: A Resource for Invasive Species Research.</title>
        <authorList>
            <person name="McCartney M.A."/>
            <person name="Auch B."/>
            <person name="Kono T."/>
            <person name="Mallez S."/>
            <person name="Zhang Y."/>
            <person name="Obille A."/>
            <person name="Becker A."/>
            <person name="Abrahante J.E."/>
            <person name="Garbe J."/>
            <person name="Badalamenti J.P."/>
            <person name="Herman A."/>
            <person name="Mangelson H."/>
            <person name="Liachko I."/>
            <person name="Sullivan S."/>
            <person name="Sone E.D."/>
            <person name="Koren S."/>
            <person name="Silverstein K.A.T."/>
            <person name="Beckman K.B."/>
            <person name="Gohl D.M."/>
        </authorList>
    </citation>
    <scope>NUCLEOTIDE SEQUENCE</scope>
    <source>
        <strain evidence="3">Duluth1</strain>
        <tissue evidence="3">Whole animal</tissue>
    </source>
</reference>
<evidence type="ECO:0000313" key="2">
    <source>
        <dbReference type="EMBL" id="KAH3820727.1"/>
    </source>
</evidence>
<comment type="caution">
    <text evidence="3">The sequence shown here is derived from an EMBL/GenBank/DDBJ whole genome shotgun (WGS) entry which is preliminary data.</text>
</comment>
<dbReference type="EMBL" id="JAIWYP010000005">
    <property type="protein sequence ID" value="KAH3820727.1"/>
    <property type="molecule type" value="Genomic_DNA"/>
</dbReference>
<feature type="region of interest" description="Disordered" evidence="1">
    <location>
        <begin position="29"/>
        <end position="52"/>
    </location>
</feature>
<reference evidence="3" key="2">
    <citation type="submission" date="2020-11" db="EMBL/GenBank/DDBJ databases">
        <authorList>
            <person name="McCartney M.A."/>
            <person name="Auch B."/>
            <person name="Kono T."/>
            <person name="Mallez S."/>
            <person name="Becker A."/>
            <person name="Gohl D.M."/>
            <person name="Silverstein K.A.T."/>
            <person name="Koren S."/>
            <person name="Bechman K.B."/>
            <person name="Herman A."/>
            <person name="Abrahante J.E."/>
            <person name="Garbe J."/>
        </authorList>
    </citation>
    <scope>NUCLEOTIDE SEQUENCE</scope>
    <source>
        <strain evidence="3">Duluth1</strain>
        <tissue evidence="3">Whole animal</tissue>
    </source>
</reference>
<accession>A0A9D4JS56</accession>
<sequence>MMAYGMLSDDSTLTKGWCKSFKDSPETPAVQFFPTDNMRTSSGHQWESVRDV</sequence>
<keyword evidence="4" id="KW-1185">Reference proteome</keyword>